<proteinExistence type="predicted"/>
<dbReference type="Gene3D" id="3.10.450.50">
    <property type="match status" value="1"/>
</dbReference>
<organism evidence="2 3">
    <name type="scientific">Streptosporangium subroseum</name>
    <dbReference type="NCBI Taxonomy" id="106412"/>
    <lineage>
        <taxon>Bacteria</taxon>
        <taxon>Bacillati</taxon>
        <taxon>Actinomycetota</taxon>
        <taxon>Actinomycetes</taxon>
        <taxon>Streptosporangiales</taxon>
        <taxon>Streptosporangiaceae</taxon>
        <taxon>Streptosporangium</taxon>
    </lineage>
</organism>
<dbReference type="InterPro" id="IPR037401">
    <property type="entry name" value="SnoaL-like"/>
</dbReference>
<keyword evidence="2" id="KW-0378">Hydrolase</keyword>
<accession>A0A239NHV5</accession>
<gene>
    <name evidence="2" type="ORF">SAMN05216276_105836</name>
</gene>
<evidence type="ECO:0000313" key="2">
    <source>
        <dbReference type="EMBL" id="SNT54360.1"/>
    </source>
</evidence>
<dbReference type="OrthoDB" id="9781757at2"/>
<keyword evidence="3" id="KW-1185">Reference proteome</keyword>
<evidence type="ECO:0000313" key="3">
    <source>
        <dbReference type="Proteomes" id="UP000198282"/>
    </source>
</evidence>
<dbReference type="GO" id="GO:0016787">
    <property type="term" value="F:hydrolase activity"/>
    <property type="evidence" value="ECO:0007669"/>
    <property type="project" value="UniProtKB-KW"/>
</dbReference>
<name>A0A239NHV5_9ACTN</name>
<feature type="domain" description="SnoaL-like" evidence="1">
    <location>
        <begin position="39"/>
        <end position="118"/>
    </location>
</feature>
<protein>
    <submittedName>
        <fullName evidence="2">Limonene-1,2-epoxide hydrolase</fullName>
    </submittedName>
</protein>
<dbReference type="Proteomes" id="UP000198282">
    <property type="component" value="Unassembled WGS sequence"/>
</dbReference>
<dbReference type="EMBL" id="FZOD01000058">
    <property type="protein sequence ID" value="SNT54360.1"/>
    <property type="molecule type" value="Genomic_DNA"/>
</dbReference>
<dbReference type="Pfam" id="PF12680">
    <property type="entry name" value="SnoaL_2"/>
    <property type="match status" value="1"/>
</dbReference>
<reference evidence="2 3" key="1">
    <citation type="submission" date="2017-06" db="EMBL/GenBank/DDBJ databases">
        <authorList>
            <person name="Kim H.J."/>
            <person name="Triplett B.A."/>
        </authorList>
    </citation>
    <scope>NUCLEOTIDE SEQUENCE [LARGE SCALE GENOMIC DNA]</scope>
    <source>
        <strain evidence="2 3">CGMCC 4.2132</strain>
    </source>
</reference>
<dbReference type="SUPFAM" id="SSF54427">
    <property type="entry name" value="NTF2-like"/>
    <property type="match status" value="1"/>
</dbReference>
<dbReference type="AlphaFoldDB" id="A0A239NHV5"/>
<dbReference type="InterPro" id="IPR032710">
    <property type="entry name" value="NTF2-like_dom_sf"/>
</dbReference>
<sequence length="141" mass="15672">MTDISPEDVVRNYWAQFGPTFDDAVASSRRWLHEDLELVSFMSPDNPIKKLDAMLEDLERARANAGIHGYAVELPNVAANGNVVFAERHETMLDKDGKPLTAFDVVGVSEVEDGKIRRFTDCFFDTRQMAGGWNDGGHALG</sequence>
<dbReference type="RefSeq" id="WP_089212092.1">
    <property type="nucleotide sequence ID" value="NZ_FZOD01000058.1"/>
</dbReference>
<evidence type="ECO:0000259" key="1">
    <source>
        <dbReference type="Pfam" id="PF12680"/>
    </source>
</evidence>